<comment type="similarity">
    <text evidence="2">Belongs to the RmuC family.</text>
</comment>
<dbReference type="PANTHER" id="PTHR30563">
    <property type="entry name" value="DNA RECOMBINATION PROTEIN RMUC"/>
    <property type="match status" value="1"/>
</dbReference>
<evidence type="ECO:0000256" key="3">
    <source>
        <dbReference type="ARBA" id="ARBA00023054"/>
    </source>
</evidence>
<dbReference type="Pfam" id="PF02646">
    <property type="entry name" value="RmuC"/>
    <property type="match status" value="1"/>
</dbReference>
<comment type="function">
    <text evidence="1">Involved in DNA recombination.</text>
</comment>
<dbReference type="GO" id="GO:0006310">
    <property type="term" value="P:DNA recombination"/>
    <property type="evidence" value="ECO:0007669"/>
    <property type="project" value="UniProtKB-KW"/>
</dbReference>
<evidence type="ECO:0000256" key="4">
    <source>
        <dbReference type="ARBA" id="ARBA00023172"/>
    </source>
</evidence>
<dbReference type="EMBL" id="CP002006">
    <property type="protein sequence ID" value="ADE83722.1"/>
    <property type="molecule type" value="Genomic_DNA"/>
</dbReference>
<protein>
    <submittedName>
        <fullName evidence="6">RmuC domain protein</fullName>
    </submittedName>
</protein>
<dbReference type="KEGG" id="pru:PRU_0325"/>
<evidence type="ECO:0000256" key="1">
    <source>
        <dbReference type="ARBA" id="ARBA00003416"/>
    </source>
</evidence>
<organism evidence="6 7">
    <name type="scientific">Xylanibacter ruminicola (strain ATCC 19189 / DSM 19721 / CIP 105475 / JCM 8958 / 23)</name>
    <name type="common">Prevotella ruminicola</name>
    <dbReference type="NCBI Taxonomy" id="264731"/>
    <lineage>
        <taxon>Bacteria</taxon>
        <taxon>Pseudomonadati</taxon>
        <taxon>Bacteroidota</taxon>
        <taxon>Bacteroidia</taxon>
        <taxon>Bacteroidales</taxon>
        <taxon>Prevotellaceae</taxon>
        <taxon>Xylanibacter</taxon>
    </lineage>
</organism>
<evidence type="ECO:0000313" key="7">
    <source>
        <dbReference type="Proteomes" id="UP000000927"/>
    </source>
</evidence>
<dbReference type="AlphaFoldDB" id="D5EWU2"/>
<keyword evidence="3" id="KW-0175">Coiled coil</keyword>
<dbReference type="Proteomes" id="UP000000927">
    <property type="component" value="Chromosome"/>
</dbReference>
<evidence type="ECO:0000256" key="5">
    <source>
        <dbReference type="SAM" id="MobiDB-lite"/>
    </source>
</evidence>
<dbReference type="eggNOG" id="COG1322">
    <property type="taxonomic scope" value="Bacteria"/>
</dbReference>
<evidence type="ECO:0000256" key="2">
    <source>
        <dbReference type="ARBA" id="ARBA00009840"/>
    </source>
</evidence>
<keyword evidence="7" id="KW-1185">Reference proteome</keyword>
<gene>
    <name evidence="6" type="ordered locus">PRU_0325</name>
</gene>
<name>D5EWU2_XYLR2</name>
<dbReference type="InterPro" id="IPR003798">
    <property type="entry name" value="DNA_recombination_RmuC"/>
</dbReference>
<feature type="compositionally biased region" description="Basic and acidic residues" evidence="5">
    <location>
        <begin position="65"/>
        <end position="97"/>
    </location>
</feature>
<proteinExistence type="inferred from homology"/>
<keyword evidence="4" id="KW-0233">DNA recombination</keyword>
<feature type="region of interest" description="Disordered" evidence="5">
    <location>
        <begin position="65"/>
        <end position="104"/>
    </location>
</feature>
<reference evidence="6 7" key="1">
    <citation type="journal article" date="2010" name="Microb. Ecol.">
        <title>Comparative genome analysis of Prevotella ruminicola and Prevotella bryantii: insights into their environmental niche.</title>
        <authorList>
            <consortium name="North American Consortium for Rumen Bacteria"/>
            <person name="Purushe J."/>
            <person name="Fouts D.E."/>
            <person name="Morrison M."/>
            <person name="White B.A."/>
            <person name="Mackie R.I."/>
            <person name="Coutinho P.M."/>
            <person name="Henrissat B."/>
            <person name="Nelson K.E."/>
        </authorList>
    </citation>
    <scope>NUCLEOTIDE SEQUENCE [LARGE SCALE GENOMIC DNA]</scope>
    <source>
        <strain evidence="7">ATCC 19189 / JCM 8958 / 23</strain>
    </source>
</reference>
<dbReference type="HOGENOM" id="CLU_024057_0_1_10"/>
<dbReference type="PANTHER" id="PTHR30563:SF0">
    <property type="entry name" value="DNA RECOMBINATION PROTEIN RMUC"/>
    <property type="match status" value="1"/>
</dbReference>
<evidence type="ECO:0000313" key="6">
    <source>
        <dbReference type="EMBL" id="ADE83722.1"/>
    </source>
</evidence>
<accession>D5EWU2</accession>
<sequence length="463" mass="52528">MQNRQKMLQNQVENLQSQMQHVKDEAQEKLETVLAEKDKACENMIEAKDKACNNLIDAQEKRHQESIAAQETRHQQTLEAQEKRHKEAIAAQEKRQQEALSAQQSRFNETMQKVTAQVKSATEDLLKKRQEEFAAASNENIGQIVNPLKESLDKMKRAMDESTLKQTEMGGEMKSQISIMMRQSEAAKKSADELANVLKHRSKVQGDWGETVLDELLESQGLTRGVHYDVQPYLRDKNGDIIVSDEGSKMRPDVILHLDKQREVIIDSKVSLTAFMDYANAENEEDRDRFLKAHVDSINKHVKELSTKDYSSYIKAPKVKMDYVIMFVPHTGALWTALNAQPDLWRKAMDKNVFIADEQSLFAALRIINLTWTQIAQAQNQEEVFRLANEILDRVGQFMKKYQAIGKALSNATEAYNDGEKKLQPSGQSILQSCGKLIKVGAKQSVRNPLPQLADDGTDVLCA</sequence>